<dbReference type="AlphaFoldDB" id="A0A0M4KDQ4"/>
<dbReference type="GO" id="GO:0006261">
    <property type="term" value="P:DNA-templated DNA replication"/>
    <property type="evidence" value="ECO:0007669"/>
    <property type="project" value="TreeGrafter"/>
</dbReference>
<dbReference type="Pfam" id="PF13177">
    <property type="entry name" value="DNA_pol3_delta2"/>
    <property type="match status" value="1"/>
</dbReference>
<proteinExistence type="predicted"/>
<dbReference type="OrthoDB" id="9810148at2"/>
<name>A0A0M4KDQ4_9MOLU</name>
<protein>
    <submittedName>
        <fullName evidence="1">DNA polymerase III subunit delta</fullName>
    </submittedName>
</protein>
<sequence length="248" mass="28941">MKKVEVFSIVNELIKNKKLYHSIIISNENQTNLDEISTEILRQIYCLNNSFENDGCDWCLKVVNKNNLNIFYIGDSISKISKDDIKELIIKFSSSGIEDNKNKVYILANGENLSESASNALLKFLEEPPKNTYALILTKDRNKILSTIKSRCKLFSIENEIIKEKFDSQIIKFFLNKEKKKLLKYLISFKKMERSEIIADLNIAFENSIDLNIKFLQELLLDTINEIKETNYINLILENLFIKMYEVI</sequence>
<gene>
    <name evidence="1" type="primary">holB</name>
    <name evidence="1" type="ORF">SCANT_v1c00100</name>
</gene>
<dbReference type="SUPFAM" id="SSF52540">
    <property type="entry name" value="P-loop containing nucleoside triphosphate hydrolases"/>
    <property type="match status" value="1"/>
</dbReference>
<evidence type="ECO:0000313" key="2">
    <source>
        <dbReference type="Proteomes" id="UP000063919"/>
    </source>
</evidence>
<dbReference type="EMBL" id="CP012622">
    <property type="protein sequence ID" value="ALD65920.1"/>
    <property type="molecule type" value="Genomic_DNA"/>
</dbReference>
<dbReference type="PANTHER" id="PTHR11669:SF8">
    <property type="entry name" value="DNA POLYMERASE III SUBUNIT DELTA"/>
    <property type="match status" value="1"/>
</dbReference>
<accession>A0A0M4KDQ4</accession>
<dbReference type="PANTHER" id="PTHR11669">
    <property type="entry name" value="REPLICATION FACTOR C / DNA POLYMERASE III GAMMA-TAU SUBUNIT"/>
    <property type="match status" value="1"/>
</dbReference>
<dbReference type="Gene3D" id="3.40.50.300">
    <property type="entry name" value="P-loop containing nucleotide triphosphate hydrolases"/>
    <property type="match status" value="1"/>
</dbReference>
<evidence type="ECO:0000313" key="1">
    <source>
        <dbReference type="EMBL" id="ALD65920.1"/>
    </source>
</evidence>
<dbReference type="Proteomes" id="UP000063919">
    <property type="component" value="Chromosome"/>
</dbReference>
<dbReference type="KEGG" id="scj:SCANT_v1c00100"/>
<organism evidence="1 2">
    <name type="scientific">Spiroplasma cantharicola</name>
    <dbReference type="NCBI Taxonomy" id="362837"/>
    <lineage>
        <taxon>Bacteria</taxon>
        <taxon>Bacillati</taxon>
        <taxon>Mycoplasmatota</taxon>
        <taxon>Mollicutes</taxon>
        <taxon>Entomoplasmatales</taxon>
        <taxon>Spiroplasmataceae</taxon>
        <taxon>Spiroplasma</taxon>
    </lineage>
</organism>
<dbReference type="STRING" id="362837.SCANT_v1c00100"/>
<keyword evidence="2" id="KW-1185">Reference proteome</keyword>
<dbReference type="InterPro" id="IPR027417">
    <property type="entry name" value="P-loop_NTPase"/>
</dbReference>
<dbReference type="PATRIC" id="fig|362837.3.peg.10"/>
<dbReference type="InterPro" id="IPR050238">
    <property type="entry name" value="DNA_Rep/Repair_Clamp_Loader"/>
</dbReference>
<reference evidence="1 2" key="1">
    <citation type="journal article" date="2015" name="Genome Announc.">
        <title>Complete Genome Sequence of Spiroplasma cantharicola CC-1T (DSM 21588), a Bacterium Isolated from Soldier Beetle (Cantharis carolinus).</title>
        <authorList>
            <person name="Lo W.S."/>
            <person name="Liu P.Y."/>
            <person name="Kuo C.H."/>
        </authorList>
    </citation>
    <scope>NUCLEOTIDE SEQUENCE [LARGE SCALE GENOMIC DNA]</scope>
    <source>
        <strain evidence="1 2">CC-1</strain>
    </source>
</reference>
<dbReference type="RefSeq" id="WP_053945703.1">
    <property type="nucleotide sequence ID" value="NZ_CP012622.1"/>
</dbReference>